<reference evidence="6" key="1">
    <citation type="submission" date="2015-01" db="EMBL/GenBank/DDBJ databases">
        <title>Draft genome sequence of Rhodococcus pyridinivorans strain KG-16, a hydrocarbon-degrading bacterium.</title>
        <authorList>
            <person name="Aggarwal R.K."/>
            <person name="Dawar C."/>
        </authorList>
    </citation>
    <scope>NUCLEOTIDE SEQUENCE [LARGE SCALE GENOMIC DNA]</scope>
    <source>
        <strain evidence="6">KG-16</strain>
    </source>
</reference>
<evidence type="ECO:0000256" key="3">
    <source>
        <dbReference type="ARBA" id="ARBA00022840"/>
    </source>
</evidence>
<dbReference type="PROSITE" id="PS50893">
    <property type="entry name" value="ABC_TRANSPORTER_2"/>
    <property type="match status" value="1"/>
</dbReference>
<keyword evidence="2" id="KW-0547">Nucleotide-binding</keyword>
<dbReference type="GO" id="GO:0016887">
    <property type="term" value="F:ATP hydrolysis activity"/>
    <property type="evidence" value="ECO:0007669"/>
    <property type="project" value="InterPro"/>
</dbReference>
<comment type="caution">
    <text evidence="5">The sequence shown here is derived from an EMBL/GenBank/DDBJ whole genome shotgun (WGS) entry which is preliminary data.</text>
</comment>
<name>A0A0V9UNP8_9NOCA</name>
<gene>
    <name evidence="5" type="ORF">Z045_05445</name>
</gene>
<dbReference type="GO" id="GO:0005524">
    <property type="term" value="F:ATP binding"/>
    <property type="evidence" value="ECO:0007669"/>
    <property type="project" value="UniProtKB-KW"/>
</dbReference>
<dbReference type="CDD" id="cd03230">
    <property type="entry name" value="ABC_DR_subfamily_A"/>
    <property type="match status" value="1"/>
</dbReference>
<keyword evidence="3" id="KW-0067">ATP-binding</keyword>
<dbReference type="RefSeq" id="WP_060650978.1">
    <property type="nucleotide sequence ID" value="NZ_AZXY01000002.1"/>
</dbReference>
<dbReference type="InterPro" id="IPR051782">
    <property type="entry name" value="ABC_Transporter_VariousFunc"/>
</dbReference>
<reference evidence="5 6" key="2">
    <citation type="journal article" date="2016" name="Genome Announc.">
        <title>Draft Genome Sequence of a Versatile Hydrocarbon-Degrading Bacterium, Rhodococcus pyridinivorans Strain KG-16, Collected from Oil Fields in India.</title>
        <authorList>
            <person name="Aggarwal R.K."/>
            <person name="Dawar C."/>
            <person name="Phanindranath R."/>
            <person name="Mutnuri L."/>
            <person name="Dayal A.M."/>
        </authorList>
    </citation>
    <scope>NUCLEOTIDE SEQUENCE [LARGE SCALE GENOMIC DNA]</scope>
    <source>
        <strain evidence="5 6">KG-16</strain>
    </source>
</reference>
<dbReference type="InterPro" id="IPR027417">
    <property type="entry name" value="P-loop_NTPase"/>
</dbReference>
<sequence length="301" mass="33055">MTITPPVVRARHLGMRFGDVAALTDADFTLHRNTIYGLLGRNGAGKTTLMQLLAGHMRPTTGSVEVFDSDPYENTAVLQQLCFVADTQRYPDDMRVGHVLASAELLLPLWDREYAQRLADRFALPCGRKVKKLSRGMSSALGIVVGLASRAPVTIFDEPYLGLDAVARQMFYDELLLDYAERPRTIVLSTHLIDEAADLLEHILVLDRGHLVVDEDTDTLRTRAAQATGPADEVARIVGDSTVLHTESLGGVARTAFLRNDADELPHASGRVDVQPISLQDLVVHLHRTPETVTTNEEASL</sequence>
<evidence type="ECO:0000313" key="6">
    <source>
        <dbReference type="Proteomes" id="UP000053060"/>
    </source>
</evidence>
<dbReference type="InterPro" id="IPR003439">
    <property type="entry name" value="ABC_transporter-like_ATP-bd"/>
</dbReference>
<evidence type="ECO:0000256" key="1">
    <source>
        <dbReference type="ARBA" id="ARBA00022448"/>
    </source>
</evidence>
<evidence type="ECO:0000256" key="2">
    <source>
        <dbReference type="ARBA" id="ARBA00022741"/>
    </source>
</evidence>
<proteinExistence type="predicted"/>
<dbReference type="PANTHER" id="PTHR42939:SF1">
    <property type="entry name" value="ABC TRANSPORTER ATP-BINDING PROTEIN ALBC-RELATED"/>
    <property type="match status" value="1"/>
</dbReference>
<dbReference type="SUPFAM" id="SSF52540">
    <property type="entry name" value="P-loop containing nucleoside triphosphate hydrolases"/>
    <property type="match status" value="1"/>
</dbReference>
<protein>
    <submittedName>
        <fullName evidence="5">Multidrug ABC transporter ATPase</fullName>
    </submittedName>
</protein>
<dbReference type="PATRIC" id="fig|1441730.3.peg.1138"/>
<keyword evidence="1" id="KW-0813">Transport</keyword>
<accession>A0A0V9UNP8</accession>
<evidence type="ECO:0000259" key="4">
    <source>
        <dbReference type="PROSITE" id="PS50893"/>
    </source>
</evidence>
<dbReference type="Pfam" id="PF00005">
    <property type="entry name" value="ABC_tran"/>
    <property type="match status" value="1"/>
</dbReference>
<dbReference type="PANTHER" id="PTHR42939">
    <property type="entry name" value="ABC TRANSPORTER ATP-BINDING PROTEIN ALBC-RELATED"/>
    <property type="match status" value="1"/>
</dbReference>
<dbReference type="GeneID" id="86865600"/>
<dbReference type="EMBL" id="AZXY01000002">
    <property type="protein sequence ID" value="KSZ59620.1"/>
    <property type="molecule type" value="Genomic_DNA"/>
</dbReference>
<feature type="domain" description="ABC transporter" evidence="4">
    <location>
        <begin position="8"/>
        <end position="233"/>
    </location>
</feature>
<dbReference type="AlphaFoldDB" id="A0A0V9UNP8"/>
<dbReference type="Proteomes" id="UP000053060">
    <property type="component" value="Unassembled WGS sequence"/>
</dbReference>
<dbReference type="InterPro" id="IPR003593">
    <property type="entry name" value="AAA+_ATPase"/>
</dbReference>
<dbReference type="SMART" id="SM00382">
    <property type="entry name" value="AAA"/>
    <property type="match status" value="1"/>
</dbReference>
<organism evidence="5 6">
    <name type="scientific">Rhodococcus pyridinivorans KG-16</name>
    <dbReference type="NCBI Taxonomy" id="1441730"/>
    <lineage>
        <taxon>Bacteria</taxon>
        <taxon>Bacillati</taxon>
        <taxon>Actinomycetota</taxon>
        <taxon>Actinomycetes</taxon>
        <taxon>Mycobacteriales</taxon>
        <taxon>Nocardiaceae</taxon>
        <taxon>Rhodococcus</taxon>
    </lineage>
</organism>
<dbReference type="Gene3D" id="3.40.50.300">
    <property type="entry name" value="P-loop containing nucleotide triphosphate hydrolases"/>
    <property type="match status" value="1"/>
</dbReference>
<evidence type="ECO:0000313" key="5">
    <source>
        <dbReference type="EMBL" id="KSZ59620.1"/>
    </source>
</evidence>